<sequence>MPLDHTKSTTELVAVDPNGITYIIQRRHRAIPNNDGAWANYYYCLRDGQPVTWLGDNNYRLPDGTAILAIECRLPDLASSD</sequence>
<dbReference type="Proteomes" id="UP000507140">
    <property type="component" value="Unassembled WGS sequence"/>
</dbReference>
<dbReference type="EMBL" id="CADIKR010000009">
    <property type="protein sequence ID" value="CAB3917159.1"/>
    <property type="molecule type" value="Genomic_DNA"/>
</dbReference>
<proteinExistence type="predicted"/>
<name>A0ABM8LKQ5_9BURK</name>
<accession>A0ABM8LKQ5</accession>
<evidence type="ECO:0000313" key="1">
    <source>
        <dbReference type="EMBL" id="CAB3917159.1"/>
    </source>
</evidence>
<organism evidence="1 2">
    <name type="scientific">Achromobacter mucicolens</name>
    <dbReference type="NCBI Taxonomy" id="1389922"/>
    <lineage>
        <taxon>Bacteria</taxon>
        <taxon>Pseudomonadati</taxon>
        <taxon>Pseudomonadota</taxon>
        <taxon>Betaproteobacteria</taxon>
        <taxon>Burkholderiales</taxon>
        <taxon>Alcaligenaceae</taxon>
        <taxon>Achromobacter</taxon>
    </lineage>
</organism>
<keyword evidence="2" id="KW-1185">Reference proteome</keyword>
<reference evidence="1 2" key="1">
    <citation type="submission" date="2020-04" db="EMBL/GenBank/DDBJ databases">
        <authorList>
            <person name="De Canck E."/>
        </authorList>
    </citation>
    <scope>NUCLEOTIDE SEQUENCE [LARGE SCALE GENOMIC DNA]</scope>
    <source>
        <strain evidence="1 2">LMG 3415</strain>
    </source>
</reference>
<gene>
    <name evidence="1" type="ORF">LMG3415_05301</name>
</gene>
<comment type="caution">
    <text evidence="1">The sequence shown here is derived from an EMBL/GenBank/DDBJ whole genome shotgun (WGS) entry which is preliminary data.</text>
</comment>
<evidence type="ECO:0000313" key="2">
    <source>
        <dbReference type="Proteomes" id="UP000507140"/>
    </source>
</evidence>
<protein>
    <submittedName>
        <fullName evidence="1">Uncharacterized protein</fullName>
    </submittedName>
</protein>